<dbReference type="Gene3D" id="3.20.20.190">
    <property type="entry name" value="Phosphatidylinositol (PI) phosphodiesterase"/>
    <property type="match status" value="1"/>
</dbReference>
<dbReference type="InterPro" id="IPR030395">
    <property type="entry name" value="GP_PDE_dom"/>
</dbReference>
<dbReference type="SUPFAM" id="SSF51695">
    <property type="entry name" value="PLC-like phosphodiesterases"/>
    <property type="match status" value="1"/>
</dbReference>
<organism evidence="2 3">
    <name type="scientific">Tilletiopsis washingtonensis</name>
    <dbReference type="NCBI Taxonomy" id="58919"/>
    <lineage>
        <taxon>Eukaryota</taxon>
        <taxon>Fungi</taxon>
        <taxon>Dikarya</taxon>
        <taxon>Basidiomycota</taxon>
        <taxon>Ustilaginomycotina</taxon>
        <taxon>Exobasidiomycetes</taxon>
        <taxon>Entylomatales</taxon>
        <taxon>Entylomatales incertae sedis</taxon>
        <taxon>Tilletiopsis</taxon>
    </lineage>
</organism>
<keyword evidence="3" id="KW-1185">Reference proteome</keyword>
<dbReference type="STRING" id="58919.A0A316Z2Z1"/>
<name>A0A316Z2Z1_9BASI</name>
<dbReference type="InterPro" id="IPR017946">
    <property type="entry name" value="PLC-like_Pdiesterase_TIM-brl"/>
</dbReference>
<accession>A0A316Z2Z1</accession>
<evidence type="ECO:0000313" key="3">
    <source>
        <dbReference type="Proteomes" id="UP000245946"/>
    </source>
</evidence>
<dbReference type="CDD" id="cd08570">
    <property type="entry name" value="GDPD_YPL206cp_fungi"/>
    <property type="match status" value="1"/>
</dbReference>
<reference evidence="2 3" key="1">
    <citation type="journal article" date="2018" name="Mol. Biol. Evol.">
        <title>Broad Genomic Sampling Reveals a Smut Pathogenic Ancestry of the Fungal Clade Ustilaginomycotina.</title>
        <authorList>
            <person name="Kijpornyongpan T."/>
            <person name="Mondo S.J."/>
            <person name="Barry K."/>
            <person name="Sandor L."/>
            <person name="Lee J."/>
            <person name="Lipzen A."/>
            <person name="Pangilinan J."/>
            <person name="LaButti K."/>
            <person name="Hainaut M."/>
            <person name="Henrissat B."/>
            <person name="Grigoriev I.V."/>
            <person name="Spatafora J.W."/>
            <person name="Aime M.C."/>
        </authorList>
    </citation>
    <scope>NUCLEOTIDE SEQUENCE [LARGE SCALE GENOMIC DNA]</scope>
    <source>
        <strain evidence="2 3">MCA 4186</strain>
    </source>
</reference>
<gene>
    <name evidence="2" type="ORF">FA09DRAFT_129849</name>
</gene>
<dbReference type="GO" id="GO:0008081">
    <property type="term" value="F:phosphoric diester hydrolase activity"/>
    <property type="evidence" value="ECO:0007669"/>
    <property type="project" value="InterPro"/>
</dbReference>
<dbReference type="EMBL" id="KZ819302">
    <property type="protein sequence ID" value="PWN95901.1"/>
    <property type="molecule type" value="Genomic_DNA"/>
</dbReference>
<dbReference type="PANTHER" id="PTHR43805">
    <property type="entry name" value="GLYCEROPHOSPHORYL DIESTER PHOSPHODIESTERASE"/>
    <property type="match status" value="1"/>
</dbReference>
<dbReference type="GeneID" id="37266622"/>
<dbReference type="OrthoDB" id="1058301at2759"/>
<proteinExistence type="predicted"/>
<protein>
    <submittedName>
        <fullName evidence="2">PLC-like phosphodiesterase</fullName>
    </submittedName>
</protein>
<dbReference type="PANTHER" id="PTHR43805:SF1">
    <property type="entry name" value="GP-PDE DOMAIN-CONTAINING PROTEIN"/>
    <property type="match status" value="1"/>
</dbReference>
<dbReference type="Pfam" id="PF03009">
    <property type="entry name" value="GDPD"/>
    <property type="match status" value="1"/>
</dbReference>
<evidence type="ECO:0000259" key="1">
    <source>
        <dbReference type="PROSITE" id="PS51704"/>
    </source>
</evidence>
<dbReference type="Proteomes" id="UP000245946">
    <property type="component" value="Unassembled WGS sequence"/>
</dbReference>
<dbReference type="AlphaFoldDB" id="A0A316Z2Z1"/>
<dbReference type="GO" id="GO:0006629">
    <property type="term" value="P:lipid metabolic process"/>
    <property type="evidence" value="ECO:0007669"/>
    <property type="project" value="InterPro"/>
</dbReference>
<evidence type="ECO:0000313" key="2">
    <source>
        <dbReference type="EMBL" id="PWN95901.1"/>
    </source>
</evidence>
<dbReference type="RefSeq" id="XP_025596180.1">
    <property type="nucleotide sequence ID" value="XM_025739076.1"/>
</dbReference>
<sequence length="369" mass="41263">MPWTKSFKMTGLQPAMPECWGHRGASATFPENTIASFERAVRDGSEGLESDVHVTSDDVIVMFHDPSLERTTDGSGLIREQAWAGGIEHLRTTAEPRQQIPTFNQVCDLLMKPENMHVKLNIDIKPDNDPERLFTLMKQVVQSYDNYETALSPRLILGIWHPCFLAPALAHVPTLRRVHIGGSPTAARTYFWEHCDGFSMWFASLVGAEGQAFLQQARRDGKDVFVWTVNRKDEMVEATRWGVKAILTDKTDLFQNVRADMSLDYASTRSEEVGFFFRWASWRYWMLPQFVIQSMWIANLEKRAGTTFETSWRASQAQLAAANYATPASEKTPAPAAAQQPVASPAAYDLDLEKAPAIAHAAPAIAATA</sequence>
<feature type="domain" description="GP-PDE" evidence="1">
    <location>
        <begin position="17"/>
        <end position="258"/>
    </location>
</feature>
<dbReference type="PROSITE" id="PS51704">
    <property type="entry name" value="GP_PDE"/>
    <property type="match status" value="1"/>
</dbReference>